<dbReference type="GO" id="GO:0036503">
    <property type="term" value="P:ERAD pathway"/>
    <property type="evidence" value="ECO:0007669"/>
    <property type="project" value="TreeGrafter"/>
</dbReference>
<dbReference type="InterPro" id="IPR057211">
    <property type="entry name" value="DUF7889"/>
</dbReference>
<evidence type="ECO:0000256" key="14">
    <source>
        <dbReference type="SAM" id="MobiDB-lite"/>
    </source>
</evidence>
<reference evidence="18" key="1">
    <citation type="journal article" date="2023" name="Mol. Phylogenet. Evol.">
        <title>Genome-scale phylogeny and comparative genomics of the fungal order Sordariales.</title>
        <authorList>
            <person name="Hensen N."/>
            <person name="Bonometti L."/>
            <person name="Westerberg I."/>
            <person name="Brannstrom I.O."/>
            <person name="Guillou S."/>
            <person name="Cros-Aarteil S."/>
            <person name="Calhoun S."/>
            <person name="Haridas S."/>
            <person name="Kuo A."/>
            <person name="Mondo S."/>
            <person name="Pangilinan J."/>
            <person name="Riley R."/>
            <person name="LaButti K."/>
            <person name="Andreopoulos B."/>
            <person name="Lipzen A."/>
            <person name="Chen C."/>
            <person name="Yan M."/>
            <person name="Daum C."/>
            <person name="Ng V."/>
            <person name="Clum A."/>
            <person name="Steindorff A."/>
            <person name="Ohm R.A."/>
            <person name="Martin F."/>
            <person name="Silar P."/>
            <person name="Natvig D.O."/>
            <person name="Lalanne C."/>
            <person name="Gautier V."/>
            <person name="Ament-Velasquez S.L."/>
            <person name="Kruys A."/>
            <person name="Hutchinson M.I."/>
            <person name="Powell A.J."/>
            <person name="Barry K."/>
            <person name="Miller A.N."/>
            <person name="Grigoriev I.V."/>
            <person name="Debuchy R."/>
            <person name="Gladieux P."/>
            <person name="Hiltunen Thoren M."/>
            <person name="Johannesson H."/>
        </authorList>
    </citation>
    <scope>NUCLEOTIDE SEQUENCE</scope>
    <source>
        <strain evidence="18">CBS 141.50</strain>
    </source>
</reference>
<comment type="catalytic activity">
    <reaction evidence="1">
        <text>S-ubiquitinyl-[E2 ubiquitin-conjugating enzyme]-L-cysteine + [acceptor protein]-L-lysine = [E2 ubiquitin-conjugating enzyme]-L-cysteine + N(6)-ubiquitinyl-[acceptor protein]-L-lysine.</text>
        <dbReference type="EC" id="2.3.2.27"/>
    </reaction>
</comment>
<comment type="subcellular location">
    <subcellularLocation>
        <location evidence="2">Membrane</location>
        <topology evidence="2">Multi-pass membrane protein</topology>
    </subcellularLocation>
</comment>
<dbReference type="GeneID" id="87814903"/>
<dbReference type="Proteomes" id="UP001302676">
    <property type="component" value="Unassembled WGS sequence"/>
</dbReference>
<dbReference type="Pfam" id="PF23113">
    <property type="entry name" value="MARCHF6_C"/>
    <property type="match status" value="1"/>
</dbReference>
<feature type="compositionally biased region" description="Polar residues" evidence="14">
    <location>
        <begin position="61"/>
        <end position="86"/>
    </location>
</feature>
<feature type="transmembrane region" description="Helical" evidence="15">
    <location>
        <begin position="1509"/>
        <end position="1527"/>
    </location>
</feature>
<feature type="transmembrane region" description="Helical" evidence="15">
    <location>
        <begin position="853"/>
        <end position="876"/>
    </location>
</feature>
<keyword evidence="5" id="KW-0808">Transferase</keyword>
<gene>
    <name evidence="18" type="ORF">C8A04DRAFT_14923</name>
</gene>
<evidence type="ECO:0000256" key="12">
    <source>
        <dbReference type="ARBA" id="ARBA00023136"/>
    </source>
</evidence>
<evidence type="ECO:0000256" key="5">
    <source>
        <dbReference type="ARBA" id="ARBA00022679"/>
    </source>
</evidence>
<keyword evidence="7" id="KW-0479">Metal-binding</keyword>
<keyword evidence="19" id="KW-1185">Reference proteome</keyword>
<dbReference type="InterPro" id="IPR001841">
    <property type="entry name" value="Znf_RING"/>
</dbReference>
<keyword evidence="12 15" id="KW-0472">Membrane</keyword>
<feature type="transmembrane region" description="Helical" evidence="15">
    <location>
        <begin position="1707"/>
        <end position="1730"/>
    </location>
</feature>
<evidence type="ECO:0000256" key="4">
    <source>
        <dbReference type="ARBA" id="ARBA00012483"/>
    </source>
</evidence>
<proteinExistence type="predicted"/>
<evidence type="ECO:0000256" key="8">
    <source>
        <dbReference type="ARBA" id="ARBA00022771"/>
    </source>
</evidence>
<feature type="transmembrane region" description="Helical" evidence="15">
    <location>
        <begin position="1568"/>
        <end position="1592"/>
    </location>
</feature>
<organism evidence="18 19">
    <name type="scientific">Dichotomopilus funicola</name>
    <dbReference type="NCBI Taxonomy" id="1934379"/>
    <lineage>
        <taxon>Eukaryota</taxon>
        <taxon>Fungi</taxon>
        <taxon>Dikarya</taxon>
        <taxon>Ascomycota</taxon>
        <taxon>Pezizomycotina</taxon>
        <taxon>Sordariomycetes</taxon>
        <taxon>Sordariomycetidae</taxon>
        <taxon>Sordariales</taxon>
        <taxon>Chaetomiaceae</taxon>
        <taxon>Dichotomopilus</taxon>
    </lineage>
</organism>
<keyword evidence="6 15" id="KW-0812">Transmembrane</keyword>
<evidence type="ECO:0000259" key="17">
    <source>
        <dbReference type="PROSITE" id="PS51292"/>
    </source>
</evidence>
<dbReference type="RefSeq" id="XP_062633861.1">
    <property type="nucleotide sequence ID" value="XM_062778290.1"/>
</dbReference>
<dbReference type="InterPro" id="IPR056521">
    <property type="entry name" value="MARCHF6-like_C"/>
</dbReference>
<feature type="transmembrane region" description="Helical" evidence="15">
    <location>
        <begin position="897"/>
        <end position="918"/>
    </location>
</feature>
<evidence type="ECO:0000313" key="19">
    <source>
        <dbReference type="Proteomes" id="UP001302676"/>
    </source>
</evidence>
<comment type="pathway">
    <text evidence="3">Protein modification; protein ubiquitination.</text>
</comment>
<dbReference type="EMBL" id="MU853630">
    <property type="protein sequence ID" value="KAK4140490.1"/>
    <property type="molecule type" value="Genomic_DNA"/>
</dbReference>
<feature type="compositionally biased region" description="Basic and acidic residues" evidence="14">
    <location>
        <begin position="593"/>
        <end position="611"/>
    </location>
</feature>
<accession>A0AAN6UXT9</accession>
<reference evidence="18" key="2">
    <citation type="submission" date="2023-05" db="EMBL/GenBank/DDBJ databases">
        <authorList>
            <consortium name="Lawrence Berkeley National Laboratory"/>
            <person name="Steindorff A."/>
            <person name="Hensen N."/>
            <person name="Bonometti L."/>
            <person name="Westerberg I."/>
            <person name="Brannstrom I.O."/>
            <person name="Guillou S."/>
            <person name="Cros-Aarteil S."/>
            <person name="Calhoun S."/>
            <person name="Haridas S."/>
            <person name="Kuo A."/>
            <person name="Mondo S."/>
            <person name="Pangilinan J."/>
            <person name="Riley R."/>
            <person name="Labutti K."/>
            <person name="Andreopoulos B."/>
            <person name="Lipzen A."/>
            <person name="Chen C."/>
            <person name="Yanf M."/>
            <person name="Daum C."/>
            <person name="Ng V."/>
            <person name="Clum A."/>
            <person name="Ohm R."/>
            <person name="Martin F."/>
            <person name="Silar P."/>
            <person name="Natvig D."/>
            <person name="Lalanne C."/>
            <person name="Gautier V."/>
            <person name="Ament-Velasquez S.L."/>
            <person name="Kruys A."/>
            <person name="Hutchinson M.I."/>
            <person name="Powell A.J."/>
            <person name="Barry K."/>
            <person name="Miller A.N."/>
            <person name="Grigoriev I.V."/>
            <person name="Debuchy R."/>
            <person name="Gladieux P."/>
            <person name="Thoren M.H."/>
            <person name="Johannesson H."/>
        </authorList>
    </citation>
    <scope>NUCLEOTIDE SEQUENCE</scope>
    <source>
        <strain evidence="18">CBS 141.50</strain>
    </source>
</reference>
<dbReference type="InterPro" id="IPR011016">
    <property type="entry name" value="Znf_RING-CH"/>
</dbReference>
<sequence>MTSNGVPFNQPPDPSMAAAMDEGLPPEPFPAPHPEPGPVLDADADPNPIRFPNTRRRRGSADSSDNKNTPFNTPHTPKPTSTSYSDPDTCRICRAEGSREEPLFYPCKCSGSIKYVHQDCLMEWLSHSQKKHCELCKTPFRFTKLYDPNMPKALPAYVFLRHTTKYIFRNLLVWLRAVLVISVWLGWLPYMMRSVWSCLFWISDEGLLGGRSGFFGGGWPSSVGDNGLGWDGLADALLPFGAGAVCPASPLLAPTTTPVGIGGLLNSLPPESAKLVRTLYGINLTSSDPIYSTFLRLLFGSGGLSSSDTVFTGSYAHYNVNNTSTRLPEPERDTLLSGVNFIRNLTSSQTINRIITDILEGQIITLLVIVCFILIILVRDYVVQQQPEINMRAAFAAAGNQPQADAVEPGHGDIGLDEEHHFGDFPLGLAAHHRFDDSASETIDGDGPSPFPDHIPNFMGEPSSGSGSGSQPVRAFPPGSNFRPAVLPESEGQVQDFDRATVHEYLAIYREAGGDAERIMMLAQERGLEMRLDYWLRLTRSMMARQREAEQTTGPSDSVGQGQGVGNGENSSLFGAPAQWSFRDANGNGTGNEDGHRDADRDRDLKEDETRGILGGRIANPLRPRAHTDGPPINNTINPLANNNWSFAELPPAAPSSGASGSQPPMFLGADRPVEPERAFPAWDPSEDVPEPVTHTIRPPTPPREPLAAVPTPTTPAAAGAAAAPTLRPALVPAAPRRPGFAGRIADFMWRDVENLEEADLAPVNVVGDFAEDDPDDDVHGNNGPPPPPNNNAGDDAAAGAAAAVAAAAAAAAQDGDAADMAAAGLDAEAMEDAEDLEGILELLGMRGPISGLFQNAIFCAFLVSMTICLGVFVPYNIGRGTIWVLANPYRIARMVFGFWTMVQDLVLLALGAVATAACEFVRVILGQVLRVSFVAKHAGDGVRVSWAIAKGAAGRIGSSFVSDLPLFSAAEVRNFSAVSHEALFSLKASVGQAVAGVGHGVGYLLGGDYARKGAEVYAVAGEAWGVVKEFAANPNSWNPSSWNLSLQIPSGDNITKAIDPDLAHWNGMDRFWAVLAGYASFASAAALYLRHGLPFSSSSGAQEWEASLVDVLTQASGVLKVILIISIEMLVFPLYCGLLLDIALLPLFEAATFSSRLRFTLRYPLTSIFVHWFLGTAYMFHFALFVSMCRKIMRKGVLYFIRDPDDPEFHPVRDVLERNVTTQLRKILFSAFVYGALVIVCLGGVVWGLWVCIRGVLPIHYASNEPVLEFPLDLLFYNFVMPFAVRVFQPSHALHAMNTWWFRRCARALRITWFLFGERRMDEEGVLVLAEDSPDRALPFWRRCFLEIDRESGRVVARSWRGIFEAGIAKPISIQNGRLVDHNAGKAKLVRTGELIENGRFVRTPASDQVKIPKGTGVFLPVDENNRRIDANELDGPSRGTRPSDIYSTKHYQIVYVPPHFRLRVFAFILYIWIFAAITGVTFTIVPLVFGRWMLRQLIPAHIRTNDVYAFSLGVHVLGSAVYALFHARSIYASVKHWAVVRVGGVVRDSGVLGGLKRATERVLKVVYTYAFVLVVAPLMTASLLELYLLIPLNEIMYGMGTFPLVVSNTNTTAFSSTNNTTLNPANIFNATTTATPLAELQPTHYPSPPHTIRLVQSWTIGLLYLKLATRFINTCFRGSRLSNAARAVLRRGWLDPDVRILTRCFVLPALVAWIVAVTVPLGLAAALVRRWAPSAEHIVMAGKAVVAVSSTTVYRLSYPIVAGVVNLGWFVWKGVGVWRGWRVRIRDEAYLIGERLHNFGGRIRG</sequence>
<evidence type="ECO:0000256" key="13">
    <source>
        <dbReference type="PROSITE-ProRule" id="PRU00175"/>
    </source>
</evidence>
<keyword evidence="10" id="KW-0862">Zinc</keyword>
<feature type="compositionally biased region" description="Pro residues" evidence="14">
    <location>
        <begin position="25"/>
        <end position="37"/>
    </location>
</feature>
<keyword evidence="8 13" id="KW-0863">Zinc-finger</keyword>
<dbReference type="SMART" id="SM00744">
    <property type="entry name" value="RINGv"/>
    <property type="match status" value="1"/>
</dbReference>
<feature type="compositionally biased region" description="Low complexity" evidence="14">
    <location>
        <begin position="631"/>
        <end position="644"/>
    </location>
</feature>
<feature type="transmembrane region" description="Helical" evidence="15">
    <location>
        <begin position="1122"/>
        <end position="1149"/>
    </location>
</feature>
<evidence type="ECO:0000256" key="10">
    <source>
        <dbReference type="ARBA" id="ARBA00022833"/>
    </source>
</evidence>
<feature type="domain" description="RING-CH-type" evidence="17">
    <location>
        <begin position="82"/>
        <end position="143"/>
    </location>
</feature>
<protein>
    <recommendedName>
        <fullName evidence="4">RING-type E3 ubiquitin transferase</fullName>
        <ecNumber evidence="4">2.3.2.27</ecNumber>
    </recommendedName>
</protein>
<evidence type="ECO:0000256" key="2">
    <source>
        <dbReference type="ARBA" id="ARBA00004141"/>
    </source>
</evidence>
<evidence type="ECO:0000313" key="18">
    <source>
        <dbReference type="EMBL" id="KAK4140490.1"/>
    </source>
</evidence>
<feature type="region of interest" description="Disordered" evidence="14">
    <location>
        <begin position="440"/>
        <end position="479"/>
    </location>
</feature>
<dbReference type="Pfam" id="PF12906">
    <property type="entry name" value="RINGv"/>
    <property type="match status" value="1"/>
</dbReference>
<feature type="transmembrane region" description="Helical" evidence="15">
    <location>
        <begin position="1072"/>
        <end position="1090"/>
    </location>
</feature>
<dbReference type="SUPFAM" id="SSF57850">
    <property type="entry name" value="RING/U-box"/>
    <property type="match status" value="1"/>
</dbReference>
<comment type="caution">
    <text evidence="18">The sequence shown here is derived from an EMBL/GenBank/DDBJ whole genome shotgun (WGS) entry which is preliminary data.</text>
</comment>
<keyword evidence="11 15" id="KW-1133">Transmembrane helix</keyword>
<feature type="region of interest" description="Disordered" evidence="14">
    <location>
        <begin position="768"/>
        <end position="798"/>
    </location>
</feature>
<feature type="region of interest" description="Disordered" evidence="14">
    <location>
        <begin position="1"/>
        <end position="87"/>
    </location>
</feature>
<dbReference type="CDD" id="cd16702">
    <property type="entry name" value="RING_CH-C4HC3_MARCH6"/>
    <property type="match status" value="1"/>
</dbReference>
<feature type="region of interest" description="Disordered" evidence="14">
    <location>
        <begin position="546"/>
        <end position="717"/>
    </location>
</feature>
<evidence type="ECO:0000256" key="6">
    <source>
        <dbReference type="ARBA" id="ARBA00022692"/>
    </source>
</evidence>
<feature type="transmembrane region" description="Helical" evidence="15">
    <location>
        <begin position="1466"/>
        <end position="1489"/>
    </location>
</feature>
<keyword evidence="9" id="KW-0833">Ubl conjugation pathway</keyword>
<name>A0AAN6UXT9_9PEZI</name>
<feature type="domain" description="RING-type" evidence="16">
    <location>
        <begin position="90"/>
        <end position="137"/>
    </location>
</feature>
<evidence type="ECO:0000259" key="16">
    <source>
        <dbReference type="PROSITE" id="PS50089"/>
    </source>
</evidence>
<feature type="compositionally biased region" description="Low complexity" evidence="14">
    <location>
        <begin position="655"/>
        <end position="665"/>
    </location>
</feature>
<dbReference type="PROSITE" id="PS51292">
    <property type="entry name" value="ZF_RING_CH"/>
    <property type="match status" value="1"/>
</dbReference>
<dbReference type="FunFam" id="3.30.40.10:FF:000287">
    <property type="entry name" value="RING finger membrane protein"/>
    <property type="match status" value="1"/>
</dbReference>
<dbReference type="Pfam" id="PF25417">
    <property type="entry name" value="DUF7889"/>
    <property type="match status" value="1"/>
</dbReference>
<dbReference type="PANTHER" id="PTHR13145:SF0">
    <property type="entry name" value="E3 UBIQUITIN-PROTEIN LIGASE MARCHF6"/>
    <property type="match status" value="1"/>
</dbReference>
<dbReference type="InterPro" id="IPR013083">
    <property type="entry name" value="Znf_RING/FYVE/PHD"/>
</dbReference>
<evidence type="ECO:0000256" key="7">
    <source>
        <dbReference type="ARBA" id="ARBA00022723"/>
    </source>
</evidence>
<evidence type="ECO:0000256" key="9">
    <source>
        <dbReference type="ARBA" id="ARBA00022786"/>
    </source>
</evidence>
<evidence type="ECO:0000256" key="15">
    <source>
        <dbReference type="SAM" id="Phobius"/>
    </source>
</evidence>
<feature type="transmembrane region" description="Helical" evidence="15">
    <location>
        <begin position="363"/>
        <end position="382"/>
    </location>
</feature>
<dbReference type="GO" id="GO:0005789">
    <property type="term" value="C:endoplasmic reticulum membrane"/>
    <property type="evidence" value="ECO:0007669"/>
    <property type="project" value="TreeGrafter"/>
</dbReference>
<dbReference type="Gene3D" id="3.30.40.10">
    <property type="entry name" value="Zinc/RING finger domain, C3HC4 (zinc finger)"/>
    <property type="match status" value="1"/>
</dbReference>
<dbReference type="PANTHER" id="PTHR13145">
    <property type="entry name" value="SSM4 PROTEIN"/>
    <property type="match status" value="1"/>
</dbReference>
<evidence type="ECO:0000256" key="3">
    <source>
        <dbReference type="ARBA" id="ARBA00004906"/>
    </source>
</evidence>
<dbReference type="EC" id="2.3.2.27" evidence="4"/>
<evidence type="ECO:0000256" key="1">
    <source>
        <dbReference type="ARBA" id="ARBA00000900"/>
    </source>
</evidence>
<dbReference type="GO" id="GO:0061630">
    <property type="term" value="F:ubiquitin protein ligase activity"/>
    <property type="evidence" value="ECO:0007669"/>
    <property type="project" value="UniProtKB-EC"/>
</dbReference>
<feature type="transmembrane region" description="Helical" evidence="15">
    <location>
        <begin position="171"/>
        <end position="190"/>
    </location>
</feature>
<feature type="transmembrane region" description="Helical" evidence="15">
    <location>
        <begin position="1228"/>
        <end position="1251"/>
    </location>
</feature>
<feature type="compositionally biased region" description="Low complexity" evidence="14">
    <location>
        <begin position="706"/>
        <end position="717"/>
    </location>
</feature>
<dbReference type="GO" id="GO:0008270">
    <property type="term" value="F:zinc ion binding"/>
    <property type="evidence" value="ECO:0007669"/>
    <property type="project" value="UniProtKB-KW"/>
</dbReference>
<evidence type="ECO:0000256" key="11">
    <source>
        <dbReference type="ARBA" id="ARBA00022989"/>
    </source>
</evidence>
<dbReference type="PROSITE" id="PS50089">
    <property type="entry name" value="ZF_RING_2"/>
    <property type="match status" value="1"/>
</dbReference>
<feature type="transmembrane region" description="Helical" evidence="15">
    <location>
        <begin position="1169"/>
        <end position="1187"/>
    </location>
</feature>